<evidence type="ECO:0000313" key="2">
    <source>
        <dbReference type="EMBL" id="SEF70263.1"/>
    </source>
</evidence>
<dbReference type="SUPFAM" id="SSF55729">
    <property type="entry name" value="Acyl-CoA N-acyltransferases (Nat)"/>
    <property type="match status" value="1"/>
</dbReference>
<keyword evidence="3" id="KW-1185">Reference proteome</keyword>
<sequence>MAEDYELIDNETHHQYEFHVDKYIPKIEYIKSKNGEIYLTHTEVPIALEGKGIGSQLVEKVLKDIEKQELRLVPLCPFVAGYLQKHPDWKRIVMRGINIQS</sequence>
<name>A0A8G2BV98_9BACT</name>
<dbReference type="InterPro" id="IPR031165">
    <property type="entry name" value="GNAT_YJDJ"/>
</dbReference>
<dbReference type="PANTHER" id="PTHR31435">
    <property type="entry name" value="PROTEIN NATD1"/>
    <property type="match status" value="1"/>
</dbReference>
<organism evidence="2 3">
    <name type="scientific">Parabacteroides chinchillae</name>
    <dbReference type="NCBI Taxonomy" id="871327"/>
    <lineage>
        <taxon>Bacteria</taxon>
        <taxon>Pseudomonadati</taxon>
        <taxon>Bacteroidota</taxon>
        <taxon>Bacteroidia</taxon>
        <taxon>Bacteroidales</taxon>
        <taxon>Tannerellaceae</taxon>
        <taxon>Parabacteroides</taxon>
    </lineage>
</organism>
<reference evidence="2 3" key="1">
    <citation type="submission" date="2016-10" db="EMBL/GenBank/DDBJ databases">
        <authorList>
            <person name="Varghese N."/>
            <person name="Submissions S."/>
        </authorList>
    </citation>
    <scope>NUCLEOTIDE SEQUENCE [LARGE SCALE GENOMIC DNA]</scope>
    <source>
        <strain evidence="2 3">DSM 29073</strain>
    </source>
</reference>
<dbReference type="PANTHER" id="PTHR31435:SF10">
    <property type="entry name" value="BSR4717 PROTEIN"/>
    <property type="match status" value="1"/>
</dbReference>
<evidence type="ECO:0000259" key="1">
    <source>
        <dbReference type="PROSITE" id="PS51729"/>
    </source>
</evidence>
<dbReference type="Pfam" id="PF14542">
    <property type="entry name" value="Acetyltransf_CG"/>
    <property type="match status" value="1"/>
</dbReference>
<dbReference type="Proteomes" id="UP000236725">
    <property type="component" value="Unassembled WGS sequence"/>
</dbReference>
<comment type="caution">
    <text evidence="2">The sequence shown here is derived from an EMBL/GenBank/DDBJ whole genome shotgun (WGS) entry which is preliminary data.</text>
</comment>
<dbReference type="InterPro" id="IPR016181">
    <property type="entry name" value="Acyl_CoA_acyltransferase"/>
</dbReference>
<dbReference type="RefSeq" id="WP_103982818.1">
    <property type="nucleotide sequence ID" value="NZ_FNVS01000005.1"/>
</dbReference>
<proteinExistence type="predicted"/>
<accession>A0A8G2BV98</accession>
<dbReference type="Gene3D" id="3.40.630.30">
    <property type="match status" value="1"/>
</dbReference>
<gene>
    <name evidence="2" type="ORF">SAMN05444001_10539</name>
</gene>
<dbReference type="EMBL" id="FNVS01000005">
    <property type="protein sequence ID" value="SEF70263.1"/>
    <property type="molecule type" value="Genomic_DNA"/>
</dbReference>
<feature type="domain" description="N-acetyltransferase" evidence="1">
    <location>
        <begin position="8"/>
        <end position="94"/>
    </location>
</feature>
<protein>
    <recommendedName>
        <fullName evidence="1">N-acetyltransferase domain-containing protein</fullName>
    </recommendedName>
</protein>
<dbReference type="PROSITE" id="PS51729">
    <property type="entry name" value="GNAT_YJDJ"/>
    <property type="match status" value="1"/>
</dbReference>
<dbReference type="InterPro" id="IPR045057">
    <property type="entry name" value="Gcn5-rel_NAT"/>
</dbReference>
<dbReference type="AlphaFoldDB" id="A0A8G2BV98"/>
<evidence type="ECO:0000313" key="3">
    <source>
        <dbReference type="Proteomes" id="UP000236725"/>
    </source>
</evidence>